<evidence type="ECO:0000256" key="8">
    <source>
        <dbReference type="ARBA" id="ARBA00023288"/>
    </source>
</evidence>
<evidence type="ECO:0000256" key="2">
    <source>
        <dbReference type="ARBA" id="ARBA00022475"/>
    </source>
</evidence>
<keyword evidence="11" id="KW-1185">Reference proteome</keyword>
<comment type="caution">
    <text evidence="10">The sequence shown here is derived from an EMBL/GenBank/DDBJ whole genome shotgun (WGS) entry which is preliminary data.</text>
</comment>
<evidence type="ECO:0000313" key="10">
    <source>
        <dbReference type="EMBL" id="KAK2108953.1"/>
    </source>
</evidence>
<dbReference type="Proteomes" id="UP001266305">
    <property type="component" value="Unassembled WGS sequence"/>
</dbReference>
<gene>
    <name evidence="10" type="ORF">P7K49_014118</name>
</gene>
<organism evidence="10 11">
    <name type="scientific">Saguinus oedipus</name>
    <name type="common">Cotton-top tamarin</name>
    <name type="synonym">Oedipomidas oedipus</name>
    <dbReference type="NCBI Taxonomy" id="9490"/>
    <lineage>
        <taxon>Eukaryota</taxon>
        <taxon>Metazoa</taxon>
        <taxon>Chordata</taxon>
        <taxon>Craniata</taxon>
        <taxon>Vertebrata</taxon>
        <taxon>Euteleostomi</taxon>
        <taxon>Mammalia</taxon>
        <taxon>Eutheria</taxon>
        <taxon>Euarchontoglires</taxon>
        <taxon>Primates</taxon>
        <taxon>Haplorrhini</taxon>
        <taxon>Platyrrhini</taxon>
        <taxon>Cebidae</taxon>
        <taxon>Callitrichinae</taxon>
        <taxon>Saguinus</taxon>
    </lineage>
</organism>
<feature type="non-terminal residue" evidence="10">
    <location>
        <position position="96"/>
    </location>
</feature>
<protein>
    <submittedName>
        <fullName evidence="10">Uncharacterized protein</fullName>
    </submittedName>
</protein>
<keyword evidence="2" id="KW-1003">Cell membrane</keyword>
<keyword evidence="6" id="KW-1015">Disulfide bond</keyword>
<keyword evidence="3" id="KW-0336">GPI-anchor</keyword>
<feature type="non-terminal residue" evidence="10">
    <location>
        <position position="1"/>
    </location>
</feature>
<evidence type="ECO:0000256" key="9">
    <source>
        <dbReference type="SAM" id="MobiDB-lite"/>
    </source>
</evidence>
<keyword evidence="8" id="KW-0449">Lipoprotein</keyword>
<evidence type="ECO:0000313" key="11">
    <source>
        <dbReference type="Proteomes" id="UP001266305"/>
    </source>
</evidence>
<dbReference type="Pfam" id="PF16975">
    <property type="entry name" value="UPAR_LY6_2"/>
    <property type="match status" value="1"/>
</dbReference>
<feature type="compositionally biased region" description="Polar residues" evidence="9">
    <location>
        <begin position="62"/>
        <end position="71"/>
    </location>
</feature>
<keyword evidence="5" id="KW-0472">Membrane</keyword>
<comment type="subcellular location">
    <subcellularLocation>
        <location evidence="1">Cell membrane</location>
        <topology evidence="1">Lipid-anchor</topology>
        <topology evidence="1">GPI-anchor</topology>
    </subcellularLocation>
</comment>
<evidence type="ECO:0000256" key="3">
    <source>
        <dbReference type="ARBA" id="ARBA00022622"/>
    </source>
</evidence>
<keyword evidence="4" id="KW-0732">Signal</keyword>
<evidence type="ECO:0000256" key="7">
    <source>
        <dbReference type="ARBA" id="ARBA00023180"/>
    </source>
</evidence>
<evidence type="ECO:0000256" key="5">
    <source>
        <dbReference type="ARBA" id="ARBA00023136"/>
    </source>
</evidence>
<proteinExistence type="predicted"/>
<reference evidence="10 11" key="1">
    <citation type="submission" date="2023-05" db="EMBL/GenBank/DDBJ databases">
        <title>B98-5 Cell Line De Novo Hybrid Assembly: An Optical Mapping Approach.</title>
        <authorList>
            <person name="Kananen K."/>
            <person name="Auerbach J.A."/>
            <person name="Kautto E."/>
            <person name="Blachly J.S."/>
        </authorList>
    </citation>
    <scope>NUCLEOTIDE SEQUENCE [LARGE SCALE GENOMIC DNA]</scope>
    <source>
        <strain evidence="10">B95-8</strain>
        <tissue evidence="10">Cell line</tissue>
    </source>
</reference>
<evidence type="ECO:0000256" key="4">
    <source>
        <dbReference type="ARBA" id="ARBA00022729"/>
    </source>
</evidence>
<accession>A0ABQ9VK54</accession>
<evidence type="ECO:0000256" key="1">
    <source>
        <dbReference type="ARBA" id="ARBA00004609"/>
    </source>
</evidence>
<dbReference type="PANTHER" id="PTHR31171:SF3">
    <property type="entry name" value="LY6_PLAUR DOMAIN-CONTAINING PROTEIN 6B"/>
    <property type="match status" value="1"/>
</dbReference>
<feature type="region of interest" description="Disordered" evidence="9">
    <location>
        <begin position="35"/>
        <end position="77"/>
    </location>
</feature>
<dbReference type="InterPro" id="IPR039457">
    <property type="entry name" value="LYPD6-like"/>
</dbReference>
<feature type="compositionally biased region" description="Basic and acidic residues" evidence="9">
    <location>
        <begin position="36"/>
        <end position="49"/>
    </location>
</feature>
<evidence type="ECO:0000256" key="6">
    <source>
        <dbReference type="ARBA" id="ARBA00023157"/>
    </source>
</evidence>
<name>A0ABQ9VK54_SAGOE</name>
<sequence>TQYCLTVHHFTSHGRSTSITKKCASRSECHFVGCHHSQDSEHTTPELDPRPQTVAERCKASSGGTRANHPQENGEPYRVQLACSVRGQESPRMLQG</sequence>
<keyword evidence="7" id="KW-0325">Glycoprotein</keyword>
<dbReference type="EMBL" id="JASSZA010000006">
    <property type="protein sequence ID" value="KAK2108953.1"/>
    <property type="molecule type" value="Genomic_DNA"/>
</dbReference>
<dbReference type="PANTHER" id="PTHR31171">
    <property type="entry name" value="LY6/PLAUR DOMAIN-CONTAINING PROTEIN 6"/>
    <property type="match status" value="1"/>
</dbReference>